<dbReference type="PANTHER" id="PTHR36852">
    <property type="entry name" value="PROTEIN GVPL 2"/>
    <property type="match status" value="1"/>
</dbReference>
<dbReference type="Pfam" id="PF06386">
    <property type="entry name" value="GvpL_GvpF"/>
    <property type="match status" value="1"/>
</dbReference>
<dbReference type="RefSeq" id="WP_359216915.1">
    <property type="nucleotide sequence ID" value="NZ_JBEZAM010000104.1"/>
</dbReference>
<dbReference type="PANTHER" id="PTHR36852:SF1">
    <property type="entry name" value="PROTEIN GVPL 2"/>
    <property type="match status" value="1"/>
</dbReference>
<dbReference type="InterPro" id="IPR009430">
    <property type="entry name" value="GvpL/GvpF"/>
</dbReference>
<proteinExistence type="inferred from homology"/>
<accession>A0ABV3D950</accession>
<evidence type="ECO:0000256" key="2">
    <source>
        <dbReference type="ARBA" id="ARBA00035108"/>
    </source>
</evidence>
<reference evidence="4 5" key="1">
    <citation type="submission" date="2024-06" db="EMBL/GenBank/DDBJ databases">
        <title>The Natural Products Discovery Center: Release of the First 8490 Sequenced Strains for Exploring Actinobacteria Biosynthetic Diversity.</title>
        <authorList>
            <person name="Kalkreuter E."/>
            <person name="Kautsar S.A."/>
            <person name="Yang D."/>
            <person name="Bader C.D."/>
            <person name="Teijaro C.N."/>
            <person name="Fluegel L."/>
            <person name="Davis C.M."/>
            <person name="Simpson J.R."/>
            <person name="Lauterbach L."/>
            <person name="Steele A.D."/>
            <person name="Gui C."/>
            <person name="Meng S."/>
            <person name="Li G."/>
            <person name="Viehrig K."/>
            <person name="Ye F."/>
            <person name="Su P."/>
            <person name="Kiefer A.F."/>
            <person name="Nichols A."/>
            <person name="Cepeda A.J."/>
            <person name="Yan W."/>
            <person name="Fan B."/>
            <person name="Jiang Y."/>
            <person name="Adhikari A."/>
            <person name="Zheng C.-J."/>
            <person name="Schuster L."/>
            <person name="Cowan T.M."/>
            <person name="Smanski M.J."/>
            <person name="Chevrette M.G."/>
            <person name="De Carvalho L.P.S."/>
            <person name="Shen B."/>
        </authorList>
    </citation>
    <scope>NUCLEOTIDE SEQUENCE [LARGE SCALE GENOMIC DNA]</scope>
    <source>
        <strain evidence="4 5">NPDC045705</strain>
    </source>
</reference>
<keyword evidence="5" id="KW-1185">Reference proteome</keyword>
<keyword evidence="1" id="KW-0304">Gas vesicle</keyword>
<comment type="subcellular location">
    <subcellularLocation>
        <location evidence="2">Gas vesicle</location>
    </subcellularLocation>
</comment>
<organism evidence="4 5">
    <name type="scientific">Streptomyces exfoliatus</name>
    <name type="common">Streptomyces hydrogenans</name>
    <dbReference type="NCBI Taxonomy" id="1905"/>
    <lineage>
        <taxon>Bacteria</taxon>
        <taxon>Bacillati</taxon>
        <taxon>Actinomycetota</taxon>
        <taxon>Actinomycetes</taxon>
        <taxon>Kitasatosporales</taxon>
        <taxon>Streptomycetaceae</taxon>
        <taxon>Streptomyces</taxon>
    </lineage>
</organism>
<name>A0ABV3D950_STREX</name>
<gene>
    <name evidence="4" type="ORF">AB0A76_34425</name>
</gene>
<comment type="similarity">
    <text evidence="3">Belongs to the gas vesicle GvpF/GvpL family.</text>
</comment>
<evidence type="ECO:0000256" key="3">
    <source>
        <dbReference type="ARBA" id="ARBA00035643"/>
    </source>
</evidence>
<evidence type="ECO:0000313" key="4">
    <source>
        <dbReference type="EMBL" id="MEU7298233.1"/>
    </source>
</evidence>
<dbReference type="Proteomes" id="UP001551210">
    <property type="component" value="Unassembled WGS sequence"/>
</dbReference>
<evidence type="ECO:0000256" key="1">
    <source>
        <dbReference type="ARBA" id="ARBA00022987"/>
    </source>
</evidence>
<evidence type="ECO:0000313" key="5">
    <source>
        <dbReference type="Proteomes" id="UP001551210"/>
    </source>
</evidence>
<sequence length="269" mass="28687">MGGELTYLYAVVRPTASLDGADPREAGGVADAPPRIVRVGGIAAVVGSVPEADYSEAALRNHLEDLGWLEEVARAHHAVVEFLAARTTVLPLRLATVYRDDDSVRAVLREGERAFAGMLDRFAGHVEWGVKVYAEPVAASDAAAAEESAESDPGRAYLRRRRQQRNARGAARSAAVEAVARIRETAGELAVELVGHRPQQGQLAGSGAGENLANDSYLVPGDSSGAFHERVRRAAREMTGVRVEITGPWAPYSFVTLTGPDLPEGVRQS</sequence>
<comment type="caution">
    <text evidence="4">The sequence shown here is derived from an EMBL/GenBank/DDBJ whole genome shotgun (WGS) entry which is preliminary data.</text>
</comment>
<protein>
    <submittedName>
        <fullName evidence="4">GvpL/GvpF family gas vesicle protein</fullName>
    </submittedName>
</protein>
<dbReference type="EMBL" id="JBEZAM010000104">
    <property type="protein sequence ID" value="MEU7298233.1"/>
    <property type="molecule type" value="Genomic_DNA"/>
</dbReference>